<evidence type="ECO:0000313" key="1">
    <source>
        <dbReference type="EMBL" id="GAG14589.1"/>
    </source>
</evidence>
<comment type="caution">
    <text evidence="1">The sequence shown here is derived from an EMBL/GenBank/DDBJ whole genome shotgun (WGS) entry which is preliminary data.</text>
</comment>
<protein>
    <submittedName>
        <fullName evidence="1">Uncharacterized protein</fullName>
    </submittedName>
</protein>
<organism evidence="1">
    <name type="scientific">marine sediment metagenome</name>
    <dbReference type="NCBI Taxonomy" id="412755"/>
    <lineage>
        <taxon>unclassified sequences</taxon>
        <taxon>metagenomes</taxon>
        <taxon>ecological metagenomes</taxon>
    </lineage>
</organism>
<proteinExistence type="predicted"/>
<gene>
    <name evidence="1" type="ORF">S01H1_59555</name>
</gene>
<reference evidence="1" key="1">
    <citation type="journal article" date="2014" name="Front. Microbiol.">
        <title>High frequency of phylogenetically diverse reductive dehalogenase-homologous genes in deep subseafloor sedimentary metagenomes.</title>
        <authorList>
            <person name="Kawai M."/>
            <person name="Futagami T."/>
            <person name="Toyoda A."/>
            <person name="Takaki Y."/>
            <person name="Nishi S."/>
            <person name="Hori S."/>
            <person name="Arai W."/>
            <person name="Tsubouchi T."/>
            <person name="Morono Y."/>
            <person name="Uchiyama I."/>
            <person name="Ito T."/>
            <person name="Fujiyama A."/>
            <person name="Inagaki F."/>
            <person name="Takami H."/>
        </authorList>
    </citation>
    <scope>NUCLEOTIDE SEQUENCE</scope>
    <source>
        <strain evidence="1">Expedition CK06-06</strain>
    </source>
</reference>
<feature type="non-terminal residue" evidence="1">
    <location>
        <position position="255"/>
    </location>
</feature>
<accession>X0V8V5</accession>
<sequence>SKAEAEQLMQRAERIITSVSPPDRISNRRDFYQCNWCDAKGICWGEESSGPALPIPSLSCRQCCHATPVIKNEWGDGGWWKCEKDGGEARKIDNCKCDNHLVLPGLLAFAEPTDFGVNEEGWNFIEFTSHIGRTDFVGIHDGPKWGHGNAAGCYSSAELTKLPASALTNEFLHGATELFGATVTDHGMDILQRYPEEDSRIIWKGPGDLLTEAWKTEYNENLLSLTPIARDIGADYSAVELEGGRVAIIYRKTVT</sequence>
<name>X0V8V5_9ZZZZ</name>
<dbReference type="AlphaFoldDB" id="X0V8V5"/>
<dbReference type="EMBL" id="BARS01038957">
    <property type="protein sequence ID" value="GAG14589.1"/>
    <property type="molecule type" value="Genomic_DNA"/>
</dbReference>
<feature type="non-terminal residue" evidence="1">
    <location>
        <position position="1"/>
    </location>
</feature>